<dbReference type="SUPFAM" id="SSF56672">
    <property type="entry name" value="DNA/RNA polymerases"/>
    <property type="match status" value="1"/>
</dbReference>
<dbReference type="GO" id="GO:0016787">
    <property type="term" value="F:hydrolase activity"/>
    <property type="evidence" value="ECO:0007669"/>
    <property type="project" value="UniProtKB-KW"/>
</dbReference>
<feature type="compositionally biased region" description="Polar residues" evidence="7">
    <location>
        <begin position="711"/>
        <end position="720"/>
    </location>
</feature>
<dbReference type="Gene3D" id="3.10.10.10">
    <property type="entry name" value="HIV Type 1 Reverse Transcriptase, subunit A, domain 1"/>
    <property type="match status" value="1"/>
</dbReference>
<feature type="compositionally biased region" description="Low complexity" evidence="7">
    <location>
        <begin position="749"/>
        <end position="765"/>
    </location>
</feature>
<dbReference type="PANTHER" id="PTHR24559:SF444">
    <property type="entry name" value="REVERSE TRANSCRIPTASE DOMAIN-CONTAINING PROTEIN"/>
    <property type="match status" value="1"/>
</dbReference>
<keyword evidence="5" id="KW-0378">Hydrolase</keyword>
<keyword evidence="6" id="KW-0695">RNA-directed DNA polymerase</keyword>
<feature type="region of interest" description="Disordered" evidence="7">
    <location>
        <begin position="674"/>
        <end position="725"/>
    </location>
</feature>
<accession>A0A6L2LCJ7</accession>
<dbReference type="GO" id="GO:0003964">
    <property type="term" value="F:RNA-directed DNA polymerase activity"/>
    <property type="evidence" value="ECO:0007669"/>
    <property type="project" value="UniProtKB-KW"/>
</dbReference>
<dbReference type="PANTHER" id="PTHR24559">
    <property type="entry name" value="TRANSPOSON TY3-I GAG-POL POLYPROTEIN"/>
    <property type="match status" value="1"/>
</dbReference>
<dbReference type="CDD" id="cd09274">
    <property type="entry name" value="RNase_HI_RT_Ty3"/>
    <property type="match status" value="1"/>
</dbReference>
<evidence type="ECO:0000256" key="5">
    <source>
        <dbReference type="ARBA" id="ARBA00022801"/>
    </source>
</evidence>
<feature type="domain" description="Reverse transcriptase RNase H-like" evidence="8">
    <location>
        <begin position="371"/>
        <end position="451"/>
    </location>
</feature>
<proteinExistence type="predicted"/>
<evidence type="ECO:0000259" key="8">
    <source>
        <dbReference type="Pfam" id="PF17917"/>
    </source>
</evidence>
<sequence>MEEMFYKFFDEGYQEHKEMSAFIIEFRTTNELLFKERNNLLRELTFEVYGLSKVINNALLPECEAKGVTTRGGKMTTQGIINDNTDIHDEGPSIRIHDKPDVPKEVLVEDEHQKAKEQVVQPSIEITLRVGDDEVIFDVDQSIKRPLIEDDECYGIDDLDEMINVKTHELLRNDQLDLFLLKGLEKSINRVDQESYDFIGDESGIDSDLGTPIQRIDPARIQLIYPIADSLWVSHIHVVLKKGGMTVVLNENNELIPSHIVTGWRVCIDYQKLNDATRKGHFPLPFIDQMLSSLSGNEYYCFLDGFSRFFQISIALEDQEKTTFTCPYGTFAYKRMSFGLCNVHATFQRCVTAIFHDMVEDFMEVFMDDFLVLVLGQRIDGKFKQIYYARKALNNAQEHYTTTEKELLVVVFSFDKFHPYLILSKLVVYTDHSALKYLFSKQDAKPRLIRLENPDLGVFTEEEIVDEFLDEHLMMLKAKPNDDEPCYADYVNYIFGKVVPPRWTPKKKKKQNPCNLGTLPFWTNWETSQCLDYWKKDVLVERVGSSFLRVILIIFISVEVLVALKVGAAAVSLPVGVLELDTHSSSEVNPLENSPPPVSIVPMVLPFLCLDDSKSDTEIPQRHVSPTTSTTEIPIAPILPAPPAILAPPSKFPLAPVVAPPGIPLRYTSHHLDRFTSGSSSSHSSSNHSLSGHSSLNHSLSRHTPPETTDADSSTPQRFINTPLARTPRCSEAYLRWRSAPLSTMYPPTTSESSAGDSSSESSTEPSRKRCRSLADIVTSSIHSKRGLVPSCADLRPPRKRFRDSFSPEDCVEEDINTDMLEDIEADATAVEVAVDRNVESGIDAAIGIKIGIGIDVEDEVEDEVEFSDRGTMEVGLDMDVRIYIPDGMLMSDAVERLEQVEEGFQNIHDHVIEIPLQRIEDIETAQR</sequence>
<evidence type="ECO:0000256" key="3">
    <source>
        <dbReference type="ARBA" id="ARBA00022722"/>
    </source>
</evidence>
<keyword evidence="9" id="KW-0239">DNA-directed DNA polymerase</keyword>
<dbReference type="InterPro" id="IPR053134">
    <property type="entry name" value="RNA-dir_DNA_polymerase"/>
</dbReference>
<evidence type="ECO:0000256" key="2">
    <source>
        <dbReference type="ARBA" id="ARBA00022695"/>
    </source>
</evidence>
<dbReference type="Gene3D" id="3.30.70.270">
    <property type="match status" value="1"/>
</dbReference>
<dbReference type="CDD" id="cd01647">
    <property type="entry name" value="RT_LTR"/>
    <property type="match status" value="1"/>
</dbReference>
<dbReference type="InterPro" id="IPR043128">
    <property type="entry name" value="Rev_trsase/Diguanyl_cyclase"/>
</dbReference>
<dbReference type="InterPro" id="IPR043502">
    <property type="entry name" value="DNA/RNA_pol_sf"/>
</dbReference>
<keyword evidence="4" id="KW-0255">Endonuclease</keyword>
<comment type="caution">
    <text evidence="9">The sequence shown here is derived from an EMBL/GenBank/DDBJ whole genome shotgun (WGS) entry which is preliminary data.</text>
</comment>
<feature type="region of interest" description="Disordered" evidence="7">
    <location>
        <begin position="743"/>
        <end position="772"/>
    </location>
</feature>
<dbReference type="GO" id="GO:0004519">
    <property type="term" value="F:endonuclease activity"/>
    <property type="evidence" value="ECO:0007669"/>
    <property type="project" value="UniProtKB-KW"/>
</dbReference>
<keyword evidence="3" id="KW-0540">Nuclease</keyword>
<name>A0A6L2LCJ7_TANCI</name>
<dbReference type="InterPro" id="IPR041373">
    <property type="entry name" value="RT_RNaseH"/>
</dbReference>
<gene>
    <name evidence="9" type="ORF">Tci_031451</name>
</gene>
<reference evidence="9" key="1">
    <citation type="journal article" date="2019" name="Sci. Rep.">
        <title>Draft genome of Tanacetum cinerariifolium, the natural source of mosquito coil.</title>
        <authorList>
            <person name="Yamashiro T."/>
            <person name="Shiraishi A."/>
            <person name="Satake H."/>
            <person name="Nakayama K."/>
        </authorList>
    </citation>
    <scope>NUCLEOTIDE SEQUENCE</scope>
</reference>
<dbReference type="AlphaFoldDB" id="A0A6L2LCJ7"/>
<feature type="compositionally biased region" description="Low complexity" evidence="7">
    <location>
        <begin position="677"/>
        <end position="699"/>
    </location>
</feature>
<evidence type="ECO:0000256" key="4">
    <source>
        <dbReference type="ARBA" id="ARBA00022759"/>
    </source>
</evidence>
<dbReference type="GO" id="GO:0003887">
    <property type="term" value="F:DNA-directed DNA polymerase activity"/>
    <property type="evidence" value="ECO:0007669"/>
    <property type="project" value="UniProtKB-KW"/>
</dbReference>
<dbReference type="Pfam" id="PF17917">
    <property type="entry name" value="RT_RNaseH"/>
    <property type="match status" value="1"/>
</dbReference>
<keyword evidence="1" id="KW-0808">Transferase</keyword>
<keyword evidence="2" id="KW-0548">Nucleotidyltransferase</keyword>
<evidence type="ECO:0000256" key="6">
    <source>
        <dbReference type="ARBA" id="ARBA00022918"/>
    </source>
</evidence>
<evidence type="ECO:0000313" key="9">
    <source>
        <dbReference type="EMBL" id="GEU59473.1"/>
    </source>
</evidence>
<dbReference type="EMBL" id="BKCJ010004178">
    <property type="protein sequence ID" value="GEU59473.1"/>
    <property type="molecule type" value="Genomic_DNA"/>
</dbReference>
<evidence type="ECO:0000256" key="1">
    <source>
        <dbReference type="ARBA" id="ARBA00022679"/>
    </source>
</evidence>
<protein>
    <submittedName>
        <fullName evidence="9">DNA-directed DNA polymerase</fullName>
    </submittedName>
</protein>
<evidence type="ECO:0000256" key="7">
    <source>
        <dbReference type="SAM" id="MobiDB-lite"/>
    </source>
</evidence>
<organism evidence="9">
    <name type="scientific">Tanacetum cinerariifolium</name>
    <name type="common">Dalmatian daisy</name>
    <name type="synonym">Chrysanthemum cinerariifolium</name>
    <dbReference type="NCBI Taxonomy" id="118510"/>
    <lineage>
        <taxon>Eukaryota</taxon>
        <taxon>Viridiplantae</taxon>
        <taxon>Streptophyta</taxon>
        <taxon>Embryophyta</taxon>
        <taxon>Tracheophyta</taxon>
        <taxon>Spermatophyta</taxon>
        <taxon>Magnoliopsida</taxon>
        <taxon>eudicotyledons</taxon>
        <taxon>Gunneridae</taxon>
        <taxon>Pentapetalae</taxon>
        <taxon>asterids</taxon>
        <taxon>campanulids</taxon>
        <taxon>Asterales</taxon>
        <taxon>Asteraceae</taxon>
        <taxon>Asteroideae</taxon>
        <taxon>Anthemideae</taxon>
        <taxon>Anthemidinae</taxon>
        <taxon>Tanacetum</taxon>
    </lineage>
</organism>